<evidence type="ECO:0000256" key="7">
    <source>
        <dbReference type="ARBA" id="ARBA00022989"/>
    </source>
</evidence>
<feature type="compositionally biased region" description="Basic and acidic residues" evidence="11">
    <location>
        <begin position="440"/>
        <end position="449"/>
    </location>
</feature>
<keyword evidence="6" id="KW-0375">Hydrogen ion transport</keyword>
<sequence length="547" mass="61254">MDPDSSIVSYTPDQTSDHEEMSEWNPDGHGLVSGLLGQNVVLLGGALLMGRALSEQGVLSWEPEVLLLLLMSLSVVWMLWFILRDSKRPGSRPHLDHHAGGVAALLVLVLFAGLSVLLCVFRLGLDVTMRHCKPPEQLATPVIEIMFLCLQTYLLWVHSKDCIHIHKVITRAGLMLVLSTDLLLWFNAVTDDTIHLEIELDKQDGHKSETISSNFDSDPSCRCSSDPTCDIFQKSFEVLFPFSVEYYLMSACMIYILWQNVTRIVSPHHHEENKVSLKSILKGRIIYGLVFGGFVLAAGVIILFLYQVWVRQSHLRLTAFVLFYGYHLVVMPVMSLCSVVGLLVHRLERRATKGGHNPTRSLDVLLLSVTALGQLALSYLSLAAAFAIGAEGVLGQLDLTYSLLSLVELVLQNVFMIEGLHKHPNIKKKPKRSMFKLKRKSTESEERQTVVKPLNGKPAPPVDPNQGQKKTWTKRLKQEICIFLVICNVVLWIIPAFGAHPQFESGLGKQFFGFSVWFVVMNVGQPLSVFYRMHSVAALMELFVTAT</sequence>
<dbReference type="PANTHER" id="PTHR21522:SF36">
    <property type="entry name" value="PROTON CHANNEL OTOP3"/>
    <property type="match status" value="1"/>
</dbReference>
<evidence type="ECO:0000256" key="2">
    <source>
        <dbReference type="ARBA" id="ARBA00006513"/>
    </source>
</evidence>
<feature type="region of interest" description="Disordered" evidence="11">
    <location>
        <begin position="1"/>
        <end position="23"/>
    </location>
</feature>
<dbReference type="GO" id="GO:0005886">
    <property type="term" value="C:plasma membrane"/>
    <property type="evidence" value="ECO:0007669"/>
    <property type="project" value="UniProtKB-SubCell"/>
</dbReference>
<feature type="compositionally biased region" description="Polar residues" evidence="11">
    <location>
        <begin position="1"/>
        <end position="14"/>
    </location>
</feature>
<dbReference type="PANTHER" id="PTHR21522">
    <property type="entry name" value="PROTON CHANNEL OTOP"/>
    <property type="match status" value="1"/>
</dbReference>
<comment type="similarity">
    <text evidence="2">Belongs to the otopetrin family.</text>
</comment>
<gene>
    <name evidence="13" type="ORF">KC01_LOCUS28038</name>
</gene>
<evidence type="ECO:0000313" key="13">
    <source>
        <dbReference type="EMBL" id="CAL1599845.1"/>
    </source>
</evidence>
<keyword evidence="7 12" id="KW-1133">Transmembrane helix</keyword>
<protein>
    <recommendedName>
        <fullName evidence="15">Otopetrin 3</fullName>
    </recommendedName>
</protein>
<evidence type="ECO:0000313" key="14">
    <source>
        <dbReference type="Proteomes" id="UP001497482"/>
    </source>
</evidence>
<keyword evidence="3" id="KW-0813">Transport</keyword>
<feature type="transmembrane region" description="Helical" evidence="12">
    <location>
        <begin position="511"/>
        <end position="531"/>
    </location>
</feature>
<reference evidence="13 14" key="1">
    <citation type="submission" date="2024-04" db="EMBL/GenBank/DDBJ databases">
        <authorList>
            <person name="Waldvogel A.-M."/>
            <person name="Schoenle A."/>
        </authorList>
    </citation>
    <scope>NUCLEOTIDE SEQUENCE [LARGE SCALE GENOMIC DNA]</scope>
</reference>
<organism evidence="13 14">
    <name type="scientific">Knipowitschia caucasica</name>
    <name type="common">Caucasian dwarf goby</name>
    <name type="synonym">Pomatoschistus caucasicus</name>
    <dbReference type="NCBI Taxonomy" id="637954"/>
    <lineage>
        <taxon>Eukaryota</taxon>
        <taxon>Metazoa</taxon>
        <taxon>Chordata</taxon>
        <taxon>Craniata</taxon>
        <taxon>Vertebrata</taxon>
        <taxon>Euteleostomi</taxon>
        <taxon>Actinopterygii</taxon>
        <taxon>Neopterygii</taxon>
        <taxon>Teleostei</taxon>
        <taxon>Neoteleostei</taxon>
        <taxon>Acanthomorphata</taxon>
        <taxon>Gobiaria</taxon>
        <taxon>Gobiiformes</taxon>
        <taxon>Gobioidei</taxon>
        <taxon>Gobiidae</taxon>
        <taxon>Gobiinae</taxon>
        <taxon>Knipowitschia</taxon>
    </lineage>
</organism>
<feature type="transmembrane region" description="Helical" evidence="12">
    <location>
        <begin position="321"/>
        <end position="344"/>
    </location>
</feature>
<dbReference type="Pfam" id="PF03189">
    <property type="entry name" value="Otopetrin"/>
    <property type="match status" value="3"/>
</dbReference>
<accession>A0AAV2LF83</accession>
<keyword evidence="5 12" id="KW-0812">Transmembrane</keyword>
<keyword evidence="4" id="KW-1003">Cell membrane</keyword>
<dbReference type="Proteomes" id="UP001497482">
    <property type="component" value="Chromosome 23"/>
</dbReference>
<evidence type="ECO:0000256" key="1">
    <source>
        <dbReference type="ARBA" id="ARBA00004651"/>
    </source>
</evidence>
<feature type="transmembrane region" description="Helical" evidence="12">
    <location>
        <begin position="31"/>
        <end position="53"/>
    </location>
</feature>
<evidence type="ECO:0008006" key="15">
    <source>
        <dbReference type="Google" id="ProtNLM"/>
    </source>
</evidence>
<feature type="transmembrane region" description="Helical" evidence="12">
    <location>
        <begin position="103"/>
        <end position="125"/>
    </location>
</feature>
<evidence type="ECO:0000256" key="10">
    <source>
        <dbReference type="ARBA" id="ARBA00023303"/>
    </source>
</evidence>
<evidence type="ECO:0000256" key="6">
    <source>
        <dbReference type="ARBA" id="ARBA00022781"/>
    </source>
</evidence>
<feature type="region of interest" description="Disordered" evidence="11">
    <location>
        <begin position="432"/>
        <end position="469"/>
    </location>
</feature>
<dbReference type="InterPro" id="IPR004878">
    <property type="entry name" value="Otopetrin"/>
</dbReference>
<evidence type="ECO:0000256" key="3">
    <source>
        <dbReference type="ARBA" id="ARBA00022448"/>
    </source>
</evidence>
<proteinExistence type="inferred from homology"/>
<dbReference type="AlphaFoldDB" id="A0AAV2LF83"/>
<evidence type="ECO:0000256" key="12">
    <source>
        <dbReference type="SAM" id="Phobius"/>
    </source>
</evidence>
<keyword evidence="9 12" id="KW-0472">Membrane</keyword>
<dbReference type="GO" id="GO:0015252">
    <property type="term" value="F:proton channel activity"/>
    <property type="evidence" value="ECO:0007669"/>
    <property type="project" value="InterPro"/>
</dbReference>
<evidence type="ECO:0000256" key="11">
    <source>
        <dbReference type="SAM" id="MobiDB-lite"/>
    </source>
</evidence>
<feature type="transmembrane region" description="Helical" evidence="12">
    <location>
        <begin position="285"/>
        <end position="309"/>
    </location>
</feature>
<comment type="subcellular location">
    <subcellularLocation>
        <location evidence="1">Cell membrane</location>
        <topology evidence="1">Multi-pass membrane protein</topology>
    </subcellularLocation>
</comment>
<feature type="transmembrane region" description="Helical" evidence="12">
    <location>
        <begin position="364"/>
        <end position="388"/>
    </location>
</feature>
<keyword evidence="14" id="KW-1185">Reference proteome</keyword>
<keyword evidence="10" id="KW-0407">Ion channel</keyword>
<feature type="transmembrane region" description="Helical" evidence="12">
    <location>
        <begin position="400"/>
        <end position="420"/>
    </location>
</feature>
<keyword evidence="8" id="KW-0406">Ion transport</keyword>
<feature type="transmembrane region" description="Helical" evidence="12">
    <location>
        <begin position="480"/>
        <end position="499"/>
    </location>
</feature>
<evidence type="ECO:0000256" key="8">
    <source>
        <dbReference type="ARBA" id="ARBA00023065"/>
    </source>
</evidence>
<name>A0AAV2LF83_KNICA</name>
<dbReference type="EMBL" id="OZ035845">
    <property type="protein sequence ID" value="CAL1599845.1"/>
    <property type="molecule type" value="Genomic_DNA"/>
</dbReference>
<evidence type="ECO:0000256" key="4">
    <source>
        <dbReference type="ARBA" id="ARBA00022475"/>
    </source>
</evidence>
<evidence type="ECO:0000256" key="5">
    <source>
        <dbReference type="ARBA" id="ARBA00022692"/>
    </source>
</evidence>
<feature type="transmembrane region" description="Helical" evidence="12">
    <location>
        <begin position="65"/>
        <end position="83"/>
    </location>
</feature>
<evidence type="ECO:0000256" key="9">
    <source>
        <dbReference type="ARBA" id="ARBA00023136"/>
    </source>
</evidence>